<evidence type="ECO:0000256" key="3">
    <source>
        <dbReference type="ARBA" id="ARBA00023172"/>
    </source>
</evidence>
<dbReference type="InterPro" id="IPR050090">
    <property type="entry name" value="Tyrosine_recombinase_XerCD"/>
</dbReference>
<accession>A2CD51</accession>
<dbReference type="PANTHER" id="PTHR30349">
    <property type="entry name" value="PHAGE INTEGRASE-RELATED"/>
    <property type="match status" value="1"/>
</dbReference>
<dbReference type="STRING" id="59922.P9303_26811"/>
<name>A2CD51_PROM3</name>
<dbReference type="GO" id="GO:0015074">
    <property type="term" value="P:DNA integration"/>
    <property type="evidence" value="ECO:0007669"/>
    <property type="project" value="InterPro"/>
</dbReference>
<organism evidence="5 6">
    <name type="scientific">Prochlorococcus marinus (strain MIT 9303)</name>
    <dbReference type="NCBI Taxonomy" id="59922"/>
    <lineage>
        <taxon>Bacteria</taxon>
        <taxon>Bacillati</taxon>
        <taxon>Cyanobacteriota</taxon>
        <taxon>Cyanophyceae</taxon>
        <taxon>Synechococcales</taxon>
        <taxon>Prochlorococcaceae</taxon>
        <taxon>Prochlorococcus</taxon>
    </lineage>
</organism>
<dbReference type="InterPro" id="IPR002104">
    <property type="entry name" value="Integrase_catalytic"/>
</dbReference>
<dbReference type="PANTHER" id="PTHR30349:SF41">
    <property type="entry name" value="INTEGRASE_RECOMBINASE PROTEIN MJ0367-RELATED"/>
    <property type="match status" value="1"/>
</dbReference>
<evidence type="ECO:0000256" key="2">
    <source>
        <dbReference type="ARBA" id="ARBA00023125"/>
    </source>
</evidence>
<evidence type="ECO:0000313" key="5">
    <source>
        <dbReference type="EMBL" id="ABM79411.1"/>
    </source>
</evidence>
<evidence type="ECO:0000313" key="6">
    <source>
        <dbReference type="Proteomes" id="UP000002274"/>
    </source>
</evidence>
<keyword evidence="2" id="KW-0238">DNA-binding</keyword>
<dbReference type="SUPFAM" id="SSF56349">
    <property type="entry name" value="DNA breaking-rejoining enzymes"/>
    <property type="match status" value="1"/>
</dbReference>
<proteinExistence type="inferred from homology"/>
<dbReference type="EMBL" id="CP000554">
    <property type="protein sequence ID" value="ABM79411.1"/>
    <property type="molecule type" value="Genomic_DNA"/>
</dbReference>
<dbReference type="PROSITE" id="PS51898">
    <property type="entry name" value="TYR_RECOMBINASE"/>
    <property type="match status" value="1"/>
</dbReference>
<protein>
    <recommendedName>
        <fullName evidence="4">Tyr recombinase domain-containing protein</fullName>
    </recommendedName>
</protein>
<dbReference type="KEGG" id="pmf:P9303_26811"/>
<dbReference type="GO" id="GO:0003677">
    <property type="term" value="F:DNA binding"/>
    <property type="evidence" value="ECO:0007669"/>
    <property type="project" value="UniProtKB-KW"/>
</dbReference>
<evidence type="ECO:0000259" key="4">
    <source>
        <dbReference type="PROSITE" id="PS51898"/>
    </source>
</evidence>
<dbReference type="Proteomes" id="UP000002274">
    <property type="component" value="Chromosome"/>
</dbReference>
<dbReference type="GO" id="GO:0006310">
    <property type="term" value="P:DNA recombination"/>
    <property type="evidence" value="ECO:0007669"/>
    <property type="project" value="UniProtKB-KW"/>
</dbReference>
<dbReference type="AlphaFoldDB" id="A2CD51"/>
<keyword evidence="3" id="KW-0233">DNA recombination</keyword>
<dbReference type="Gene3D" id="1.10.443.10">
    <property type="entry name" value="Intergrase catalytic core"/>
    <property type="match status" value="1"/>
</dbReference>
<gene>
    <name evidence="5" type="ordered locus">P9303_26811</name>
</gene>
<comment type="similarity">
    <text evidence="1">Belongs to the 'phage' integrase family.</text>
</comment>
<dbReference type="Pfam" id="PF00589">
    <property type="entry name" value="Phage_integrase"/>
    <property type="match status" value="1"/>
</dbReference>
<feature type="domain" description="Tyr recombinase" evidence="4">
    <location>
        <begin position="276"/>
        <end position="500"/>
    </location>
</feature>
<evidence type="ECO:0000256" key="1">
    <source>
        <dbReference type="ARBA" id="ARBA00008857"/>
    </source>
</evidence>
<dbReference type="InterPro" id="IPR013762">
    <property type="entry name" value="Integrase-like_cat_sf"/>
</dbReference>
<reference evidence="5 6" key="1">
    <citation type="journal article" date="2007" name="PLoS Genet.">
        <title>Patterns and implications of gene gain and loss in the evolution of Prochlorococcus.</title>
        <authorList>
            <person name="Kettler G.C."/>
            <person name="Martiny A.C."/>
            <person name="Huang K."/>
            <person name="Zucker J."/>
            <person name="Coleman M.L."/>
            <person name="Rodrigue S."/>
            <person name="Chen F."/>
            <person name="Lapidus A."/>
            <person name="Ferriera S."/>
            <person name="Johnson J."/>
            <person name="Steglich C."/>
            <person name="Church G.M."/>
            <person name="Richardson P."/>
            <person name="Chisholm S.W."/>
        </authorList>
    </citation>
    <scope>NUCLEOTIDE SEQUENCE [LARGE SCALE GENOMIC DNA]</scope>
    <source>
        <strain evidence="5 6">MIT 9303</strain>
    </source>
</reference>
<dbReference type="InterPro" id="IPR011010">
    <property type="entry name" value="DNA_brk_join_enz"/>
</dbReference>
<dbReference type="HOGENOM" id="CLU_518613_0_0_3"/>
<sequence>MGTSLIHPRMSPDQVIHGSKSLELPRKEEALHLLEAVLQNAGYDAGDLQIALEAIDHAKRLRSNKKKETISDSYYIDKTLIYEDHEAFIYTRADHVRKNWYFSLWDSKSHKPVRRALKTTDKTQAITRARLLYVEIKGKIDRGERLKSINTIELIQLWDEKVKAQITNIPHEGITEGRYKVIFQHIRHWKEYIDSLGLLNTAIDRIEPHRTRDFGTYLKNKPKRAYKNKPRNLQLINSNISEIKRMYKELAVRDKYISASQVPEIDFIKSQKEEGYKRDIFTEEQYERLWRYIQFTYVTKKHNPERTAEQLEIRKIWKEFIFILSNVGFRPKELLGIRMHEITDNPNWDTKRRETDLLMKVCKENSKTGRARVCVAPVKKRIERVLDSYKKLGITHEPTDVLFISYQRIRGEVEERKPYSREVFACRLNEVLKASGLQEELDREGKSITLYSFRHQYACWRLRYGDVPIHLLAKQMGTSIQKIEQTYGHIEVEQQADLITKAQDHIKKTGFILNKPEVIDEEDIN</sequence>